<protein>
    <recommendedName>
        <fullName evidence="3">Outer membrane lipoprotein-sorting protein</fullName>
    </recommendedName>
</protein>
<gene>
    <name evidence="1" type="ORF">DGD08_06840</name>
</gene>
<evidence type="ECO:0008006" key="3">
    <source>
        <dbReference type="Google" id="ProtNLM"/>
    </source>
</evidence>
<name>A0A3D4V709_9BACT</name>
<organism evidence="1 2">
    <name type="scientific">Gemmatimonas aurantiaca</name>
    <dbReference type="NCBI Taxonomy" id="173480"/>
    <lineage>
        <taxon>Bacteria</taxon>
        <taxon>Pseudomonadati</taxon>
        <taxon>Gemmatimonadota</taxon>
        <taxon>Gemmatimonadia</taxon>
        <taxon>Gemmatimonadales</taxon>
        <taxon>Gemmatimonadaceae</taxon>
        <taxon>Gemmatimonas</taxon>
    </lineage>
</organism>
<dbReference type="EMBL" id="DPIY01000006">
    <property type="protein sequence ID" value="HCT56916.1"/>
    <property type="molecule type" value="Genomic_DNA"/>
</dbReference>
<evidence type="ECO:0000313" key="1">
    <source>
        <dbReference type="EMBL" id="HCT56916.1"/>
    </source>
</evidence>
<comment type="caution">
    <text evidence="1">The sequence shown here is derived from an EMBL/GenBank/DDBJ whole genome shotgun (WGS) entry which is preliminary data.</text>
</comment>
<reference evidence="1 2" key="1">
    <citation type="journal article" date="2018" name="Nat. Biotechnol.">
        <title>A standardized bacterial taxonomy based on genome phylogeny substantially revises the tree of life.</title>
        <authorList>
            <person name="Parks D.H."/>
            <person name="Chuvochina M."/>
            <person name="Waite D.W."/>
            <person name="Rinke C."/>
            <person name="Skarshewski A."/>
            <person name="Chaumeil P.A."/>
            <person name="Hugenholtz P."/>
        </authorList>
    </citation>
    <scope>NUCLEOTIDE SEQUENCE [LARGE SCALE GENOMIC DNA]</scope>
    <source>
        <strain evidence="1">UBA8844</strain>
    </source>
</reference>
<proteinExistence type="predicted"/>
<accession>A0A3D4V709</accession>
<evidence type="ECO:0000313" key="2">
    <source>
        <dbReference type="Proteomes" id="UP000264071"/>
    </source>
</evidence>
<dbReference type="AlphaFoldDB" id="A0A3D4V709"/>
<sequence length="272" mass="28827">MEHDMLQTLRSSIARPFARSMGRSLAMTAALAALAVSAPHRLGAQALPAASELVAKHLTAIGGAEAFKSITSLRQSGVMEMPSMGLQAQAENYAAAPNKMSMKASIPGIGEIVSGTNGDVAWQVNPMQGPRLLEEKELVDAREAADFYGNMLLAADRFSKMETVGVVSFAGEQAYQVKFTRKGSGRESTQYFSVASGLLIGSEATQESAMGSTTMVTVLGDYKDFAGRKFPTRSEAMVGPSKIVLKISEVSVNDVPDTAFAVPDAVKTLIKK</sequence>
<dbReference type="Proteomes" id="UP000264071">
    <property type="component" value="Unassembled WGS sequence"/>
</dbReference>